<protein>
    <submittedName>
        <fullName evidence="2">Uncharacterized protein</fullName>
    </submittedName>
</protein>
<gene>
    <name evidence="2" type="ORF">PFICI_07859</name>
</gene>
<feature type="region of interest" description="Disordered" evidence="1">
    <location>
        <begin position="328"/>
        <end position="377"/>
    </location>
</feature>
<dbReference type="InParanoid" id="W3X2P3"/>
<dbReference type="eggNOG" id="ENOG502R2IV">
    <property type="taxonomic scope" value="Eukaryota"/>
</dbReference>
<dbReference type="AlphaFoldDB" id="W3X2P3"/>
<proteinExistence type="predicted"/>
<feature type="compositionally biased region" description="Acidic residues" evidence="1">
    <location>
        <begin position="117"/>
        <end position="135"/>
    </location>
</feature>
<feature type="compositionally biased region" description="Polar residues" evidence="1">
    <location>
        <begin position="100"/>
        <end position="109"/>
    </location>
</feature>
<dbReference type="GeneID" id="19272872"/>
<dbReference type="KEGG" id="pfy:PFICI_07859"/>
<dbReference type="RefSeq" id="XP_007834631.1">
    <property type="nucleotide sequence ID" value="XM_007836440.1"/>
</dbReference>
<evidence type="ECO:0000313" key="3">
    <source>
        <dbReference type="Proteomes" id="UP000030651"/>
    </source>
</evidence>
<dbReference type="EMBL" id="KI912113">
    <property type="protein sequence ID" value="ETS80330.1"/>
    <property type="molecule type" value="Genomic_DNA"/>
</dbReference>
<sequence length="377" mass="40906">MAQLDGISSSTPEVKQLDLSEKNIQSTPSVQSQDSFMTRSSYDADLLDAFAGMDENCLLGEAAIVKETKKPDTIVEPPALPQRSSLRASRMLDTLRLSSIESATQSLTTPHDAYMSSEEDASSSADEFSDYDYDSSSETSEGSPMRRKSYEDTARLVSVVYSGKPSLVNLPSPRRSTISSTPDSCSEIESPIETESNKPVSSESHPPRTSSLVPAHQPSFLTKDPFAETNYTLDNAKEVLLDAAPRTAVKSQAVLNRVQRTFSLARKRSRTFLPGALMSKEDLSIPPLPISTINLARIVTTPVEETKEEGSPTESVRTPVRYSDIIRSAKRHASSHSISTIASPITPLTPGTPSSPFASRKGLLSGLKSGHRRSLKP</sequence>
<feature type="compositionally biased region" description="Polar residues" evidence="1">
    <location>
        <begin position="22"/>
        <end position="37"/>
    </location>
</feature>
<organism evidence="2 3">
    <name type="scientific">Pestalotiopsis fici (strain W106-1 / CGMCC3.15140)</name>
    <dbReference type="NCBI Taxonomy" id="1229662"/>
    <lineage>
        <taxon>Eukaryota</taxon>
        <taxon>Fungi</taxon>
        <taxon>Dikarya</taxon>
        <taxon>Ascomycota</taxon>
        <taxon>Pezizomycotina</taxon>
        <taxon>Sordariomycetes</taxon>
        <taxon>Xylariomycetidae</taxon>
        <taxon>Amphisphaeriales</taxon>
        <taxon>Sporocadaceae</taxon>
        <taxon>Pestalotiopsis</taxon>
    </lineage>
</organism>
<feature type="region of interest" description="Disordered" evidence="1">
    <location>
        <begin position="166"/>
        <end position="218"/>
    </location>
</feature>
<accession>W3X2P3</accession>
<dbReference type="Proteomes" id="UP000030651">
    <property type="component" value="Unassembled WGS sequence"/>
</dbReference>
<keyword evidence="3" id="KW-1185">Reference proteome</keyword>
<evidence type="ECO:0000256" key="1">
    <source>
        <dbReference type="SAM" id="MobiDB-lite"/>
    </source>
</evidence>
<evidence type="ECO:0000313" key="2">
    <source>
        <dbReference type="EMBL" id="ETS80330.1"/>
    </source>
</evidence>
<feature type="compositionally biased region" description="Polar residues" evidence="1">
    <location>
        <begin position="1"/>
        <end position="13"/>
    </location>
</feature>
<dbReference type="OMA" id="TYHEFAQ"/>
<feature type="region of interest" description="Disordered" evidence="1">
    <location>
        <begin position="1"/>
        <end position="37"/>
    </location>
</feature>
<dbReference type="HOGENOM" id="CLU_054998_0_0_1"/>
<feature type="region of interest" description="Disordered" evidence="1">
    <location>
        <begin position="100"/>
        <end position="150"/>
    </location>
</feature>
<name>W3X2P3_PESFW</name>
<feature type="compositionally biased region" description="Polar residues" evidence="1">
    <location>
        <begin position="193"/>
        <end position="212"/>
    </location>
</feature>
<feature type="compositionally biased region" description="Low complexity" evidence="1">
    <location>
        <begin position="335"/>
        <end position="346"/>
    </location>
</feature>
<feature type="region of interest" description="Disordered" evidence="1">
    <location>
        <begin position="68"/>
        <end position="87"/>
    </location>
</feature>
<feature type="compositionally biased region" description="Low complexity" evidence="1">
    <location>
        <begin position="171"/>
        <end position="184"/>
    </location>
</feature>
<reference evidence="3" key="1">
    <citation type="journal article" date="2015" name="BMC Genomics">
        <title>Genomic and transcriptomic analysis of the endophytic fungus Pestalotiopsis fici reveals its lifestyle and high potential for synthesis of natural products.</title>
        <authorList>
            <person name="Wang X."/>
            <person name="Zhang X."/>
            <person name="Liu L."/>
            <person name="Xiang M."/>
            <person name="Wang W."/>
            <person name="Sun X."/>
            <person name="Che Y."/>
            <person name="Guo L."/>
            <person name="Liu G."/>
            <person name="Guo L."/>
            <person name="Wang C."/>
            <person name="Yin W.B."/>
            <person name="Stadler M."/>
            <person name="Zhang X."/>
            <person name="Liu X."/>
        </authorList>
    </citation>
    <scope>NUCLEOTIDE SEQUENCE [LARGE SCALE GENOMIC DNA]</scope>
    <source>
        <strain evidence="3">W106-1 / CGMCC3.15140</strain>
    </source>
</reference>
<dbReference type="OrthoDB" id="4838114at2759"/>